<reference evidence="5" key="1">
    <citation type="submission" date="2014-03" db="EMBL/GenBank/DDBJ databases">
        <title>Draft genome sequencing of Oceanobacillus picturae strain S1 isolated from human gut.</title>
        <authorList>
            <person name="Croce O."/>
            <person name="Lagier J.C."/>
            <person name="Raoult D."/>
        </authorList>
    </citation>
    <scope>NUCLEOTIDE SEQUENCE [LARGE SCALE GENOMIC DNA]</scope>
    <source>
        <strain evidence="5">S1</strain>
    </source>
</reference>
<proteinExistence type="inferred from homology"/>
<evidence type="ECO:0000256" key="2">
    <source>
        <dbReference type="ARBA" id="ARBA00021572"/>
    </source>
</evidence>
<dbReference type="GeneID" id="97214844"/>
<comment type="caution">
    <text evidence="5">The sequence shown here is derived from an EMBL/GenBank/DDBJ whole genome shotgun (WGS) entry which is preliminary data.</text>
</comment>
<evidence type="ECO:0000256" key="3">
    <source>
        <dbReference type="ARBA" id="ARBA00023251"/>
    </source>
</evidence>
<dbReference type="RefSeq" id="WP_036578620.1">
    <property type="nucleotide sequence ID" value="NZ_CABLBW010000004.1"/>
</dbReference>
<dbReference type="STRING" id="171693.BN988_03739"/>
<dbReference type="InterPro" id="IPR029068">
    <property type="entry name" value="Glyas_Bleomycin-R_OHBP_Dase"/>
</dbReference>
<sequence>MQKVVPAFRITDYKKSKAFYVEGMGFQIDWEHRFEPDFPVFVQITKDEMTIYLTEHTGDCETGGLIHLFVPNVDKWYYELKSKKDIRITEPPNEDLEGLRMMTVVDPDGNQLRICTRL</sequence>
<dbReference type="GO" id="GO:0046677">
    <property type="term" value="P:response to antibiotic"/>
    <property type="evidence" value="ECO:0007669"/>
    <property type="project" value="UniProtKB-KW"/>
</dbReference>
<evidence type="ECO:0000313" key="5">
    <source>
        <dbReference type="EMBL" id="CDO05153.1"/>
    </source>
</evidence>
<dbReference type="Gene3D" id="3.10.180.10">
    <property type="entry name" value="2,3-Dihydroxybiphenyl 1,2-Dioxygenase, domain 1"/>
    <property type="match status" value="1"/>
</dbReference>
<evidence type="ECO:0000259" key="4">
    <source>
        <dbReference type="PROSITE" id="PS51819"/>
    </source>
</evidence>
<protein>
    <recommendedName>
        <fullName evidence="2">Bleomycin resistance protein</fullName>
    </recommendedName>
</protein>
<gene>
    <name evidence="5" type="ORF">BN988_03739</name>
</gene>
<keyword evidence="3" id="KW-0046">Antibiotic resistance</keyword>
<dbReference type="PROSITE" id="PS51819">
    <property type="entry name" value="VOC"/>
    <property type="match status" value="1"/>
</dbReference>
<keyword evidence="6" id="KW-1185">Reference proteome</keyword>
<dbReference type="eggNOG" id="COG0346">
    <property type="taxonomic scope" value="Bacteria"/>
</dbReference>
<evidence type="ECO:0000313" key="6">
    <source>
        <dbReference type="Proteomes" id="UP000028863"/>
    </source>
</evidence>
<dbReference type="Pfam" id="PF19581">
    <property type="entry name" value="Glyoxalase_7"/>
    <property type="match status" value="1"/>
</dbReference>
<organism evidence="5 6">
    <name type="scientific">Oceanobacillus picturae</name>
    <dbReference type="NCBI Taxonomy" id="171693"/>
    <lineage>
        <taxon>Bacteria</taxon>
        <taxon>Bacillati</taxon>
        <taxon>Bacillota</taxon>
        <taxon>Bacilli</taxon>
        <taxon>Bacillales</taxon>
        <taxon>Bacillaceae</taxon>
        <taxon>Oceanobacillus</taxon>
    </lineage>
</organism>
<accession>W9AI72</accession>
<reference evidence="5" key="2">
    <citation type="submission" date="2014-03" db="EMBL/GenBank/DDBJ databases">
        <authorList>
            <person name="Urmite Genomes"/>
        </authorList>
    </citation>
    <scope>NUCLEOTIDE SEQUENCE</scope>
    <source>
        <strain evidence="5">S1</strain>
    </source>
</reference>
<dbReference type="AlphaFoldDB" id="W9AI72"/>
<comment type="similarity">
    <text evidence="1">Belongs to the bleomycin resistance protein family.</text>
</comment>
<dbReference type="Proteomes" id="UP000028863">
    <property type="component" value="Unassembled WGS sequence"/>
</dbReference>
<evidence type="ECO:0000256" key="1">
    <source>
        <dbReference type="ARBA" id="ARBA00011051"/>
    </source>
</evidence>
<dbReference type="SUPFAM" id="SSF54593">
    <property type="entry name" value="Glyoxalase/Bleomycin resistance protein/Dihydroxybiphenyl dioxygenase"/>
    <property type="match status" value="1"/>
</dbReference>
<feature type="domain" description="VOC" evidence="4">
    <location>
        <begin position="1"/>
        <end position="117"/>
    </location>
</feature>
<dbReference type="InterPro" id="IPR000335">
    <property type="entry name" value="Bleomycin-R"/>
</dbReference>
<dbReference type="InterPro" id="IPR037523">
    <property type="entry name" value="VOC_core"/>
</dbReference>
<dbReference type="EMBL" id="CCAX010000004">
    <property type="protein sequence ID" value="CDO05153.1"/>
    <property type="molecule type" value="Genomic_DNA"/>
</dbReference>
<name>W9AI72_9BACI</name>